<keyword evidence="8" id="KW-1185">Reference proteome</keyword>
<evidence type="ECO:0000256" key="3">
    <source>
        <dbReference type="ARBA" id="ARBA00023110"/>
    </source>
</evidence>
<organism evidence="7 8">
    <name type="scientific">Pavo cristatus</name>
    <name type="common">Indian peafowl</name>
    <name type="synonym">Blue peafowl</name>
    <dbReference type="NCBI Taxonomy" id="9049"/>
    <lineage>
        <taxon>Eukaryota</taxon>
        <taxon>Metazoa</taxon>
        <taxon>Chordata</taxon>
        <taxon>Craniata</taxon>
        <taxon>Vertebrata</taxon>
        <taxon>Euteleostomi</taxon>
        <taxon>Archelosauria</taxon>
        <taxon>Archosauria</taxon>
        <taxon>Dinosauria</taxon>
        <taxon>Saurischia</taxon>
        <taxon>Theropoda</taxon>
        <taxon>Coelurosauria</taxon>
        <taxon>Aves</taxon>
        <taxon>Neognathae</taxon>
        <taxon>Galloanserae</taxon>
        <taxon>Galliformes</taxon>
        <taxon>Phasianidae</taxon>
        <taxon>Phasianinae</taxon>
        <taxon>Pavo</taxon>
    </lineage>
</organism>
<dbReference type="Ensembl" id="ENSPSTT00000020913.1">
    <property type="protein sequence ID" value="ENSPSTP00000019945.1"/>
    <property type="gene ID" value="ENSPSTG00000014454.1"/>
</dbReference>
<dbReference type="Proteomes" id="UP000694428">
    <property type="component" value="Unplaced"/>
</dbReference>
<accession>A0A8C9FRN6</accession>
<proteinExistence type="predicted"/>
<evidence type="ECO:0000259" key="6">
    <source>
        <dbReference type="PROSITE" id="PS50059"/>
    </source>
</evidence>
<dbReference type="PANTHER" id="PTHR10516">
    <property type="entry name" value="PEPTIDYL-PROLYL CIS-TRANS ISOMERASE"/>
    <property type="match status" value="1"/>
</dbReference>
<comment type="catalytic activity">
    <reaction evidence="1 5">
        <text>[protein]-peptidylproline (omega=180) = [protein]-peptidylproline (omega=0)</text>
        <dbReference type="Rhea" id="RHEA:16237"/>
        <dbReference type="Rhea" id="RHEA-COMP:10747"/>
        <dbReference type="Rhea" id="RHEA-COMP:10748"/>
        <dbReference type="ChEBI" id="CHEBI:83833"/>
        <dbReference type="ChEBI" id="CHEBI:83834"/>
        <dbReference type="EC" id="5.2.1.8"/>
    </reaction>
</comment>
<dbReference type="PROSITE" id="PS50059">
    <property type="entry name" value="FKBP_PPIASE"/>
    <property type="match status" value="1"/>
</dbReference>
<protein>
    <recommendedName>
        <fullName evidence="2 5">peptidylprolyl isomerase</fullName>
        <ecNumber evidence="2 5">5.2.1.8</ecNumber>
    </recommendedName>
</protein>
<evidence type="ECO:0000313" key="8">
    <source>
        <dbReference type="Proteomes" id="UP000694428"/>
    </source>
</evidence>
<evidence type="ECO:0000256" key="1">
    <source>
        <dbReference type="ARBA" id="ARBA00000971"/>
    </source>
</evidence>
<feature type="domain" description="PPIase FKBP-type" evidence="6">
    <location>
        <begin position="21"/>
        <end position="109"/>
    </location>
</feature>
<dbReference type="GO" id="GO:0003755">
    <property type="term" value="F:peptidyl-prolyl cis-trans isomerase activity"/>
    <property type="evidence" value="ECO:0007669"/>
    <property type="project" value="UniProtKB-KW"/>
</dbReference>
<reference evidence="7" key="1">
    <citation type="submission" date="2025-08" db="UniProtKB">
        <authorList>
            <consortium name="Ensembl"/>
        </authorList>
    </citation>
    <scope>IDENTIFICATION</scope>
</reference>
<name>A0A8C9FRN6_PAVCR</name>
<dbReference type="InterPro" id="IPR046357">
    <property type="entry name" value="PPIase_dom_sf"/>
</dbReference>
<dbReference type="GO" id="GO:0005737">
    <property type="term" value="C:cytoplasm"/>
    <property type="evidence" value="ECO:0007669"/>
    <property type="project" value="TreeGrafter"/>
</dbReference>
<keyword evidence="4 5" id="KW-0413">Isomerase</keyword>
<evidence type="ECO:0000313" key="7">
    <source>
        <dbReference type="Ensembl" id="ENSPSTP00000019945.1"/>
    </source>
</evidence>
<sequence length="113" mass="12445">LSVFSQVVKREGTGTESPMIGDKVTVHYTGWLLDGTKFDSSLDRRDKFSFDLGKGEVIKAWDIAVATMKVGEICQITCKPEYAYGLAGSPPKIPPNATLIFEVSEIQSLKLYN</sequence>
<dbReference type="AlphaFoldDB" id="A0A8C9FRN6"/>
<dbReference type="EC" id="5.2.1.8" evidence="2 5"/>
<evidence type="ECO:0000256" key="5">
    <source>
        <dbReference type="PROSITE-ProRule" id="PRU00277"/>
    </source>
</evidence>
<evidence type="ECO:0000256" key="4">
    <source>
        <dbReference type="ARBA" id="ARBA00023235"/>
    </source>
</evidence>
<dbReference type="SUPFAM" id="SSF54534">
    <property type="entry name" value="FKBP-like"/>
    <property type="match status" value="1"/>
</dbReference>
<dbReference type="Pfam" id="PF00254">
    <property type="entry name" value="FKBP_C"/>
    <property type="match status" value="1"/>
</dbReference>
<dbReference type="InterPro" id="IPR001179">
    <property type="entry name" value="PPIase_FKBP_dom"/>
</dbReference>
<dbReference type="InterPro" id="IPR050689">
    <property type="entry name" value="FKBP-type_PPIase"/>
</dbReference>
<dbReference type="PANTHER" id="PTHR10516:SF25">
    <property type="entry name" value="PEPTIDYL-PROLYL CIS-TRANS ISOMERASE FKBP4"/>
    <property type="match status" value="1"/>
</dbReference>
<dbReference type="FunFam" id="3.10.50.40:FF:000006">
    <property type="entry name" value="Peptidyl-prolyl cis-trans isomerase"/>
    <property type="match status" value="1"/>
</dbReference>
<dbReference type="Gene3D" id="3.10.50.40">
    <property type="match status" value="1"/>
</dbReference>
<keyword evidence="3 5" id="KW-0697">Rotamase</keyword>
<evidence type="ECO:0000256" key="2">
    <source>
        <dbReference type="ARBA" id="ARBA00013194"/>
    </source>
</evidence>
<reference evidence="7" key="2">
    <citation type="submission" date="2025-09" db="UniProtKB">
        <authorList>
            <consortium name="Ensembl"/>
        </authorList>
    </citation>
    <scope>IDENTIFICATION</scope>
</reference>